<evidence type="ECO:0000313" key="1">
    <source>
        <dbReference type="EMBL" id="KYO18549.1"/>
    </source>
</evidence>
<sequence length="69" mass="7658">MAAFGIPSVVIQGAWLDHLDILGFQLSSTGKGKPSNSSLCSVCYILNFHLLRLKTLQWTNMLFLSTLLF</sequence>
<proteinExistence type="predicted"/>
<accession>A0A151M220</accession>
<dbReference type="EMBL" id="AKHW03006807">
    <property type="protein sequence ID" value="KYO18549.1"/>
    <property type="molecule type" value="Genomic_DNA"/>
</dbReference>
<reference evidence="1 2" key="1">
    <citation type="journal article" date="2012" name="Genome Biol.">
        <title>Sequencing three crocodilian genomes to illuminate the evolution of archosaurs and amniotes.</title>
        <authorList>
            <person name="St John J.A."/>
            <person name="Braun E.L."/>
            <person name="Isberg S.R."/>
            <person name="Miles L.G."/>
            <person name="Chong A.Y."/>
            <person name="Gongora J."/>
            <person name="Dalzell P."/>
            <person name="Moran C."/>
            <person name="Bed'hom B."/>
            <person name="Abzhanov A."/>
            <person name="Burgess S.C."/>
            <person name="Cooksey A.M."/>
            <person name="Castoe T.A."/>
            <person name="Crawford N.G."/>
            <person name="Densmore L.D."/>
            <person name="Drew J.C."/>
            <person name="Edwards S.V."/>
            <person name="Faircloth B.C."/>
            <person name="Fujita M.K."/>
            <person name="Greenwold M.J."/>
            <person name="Hoffmann F.G."/>
            <person name="Howard J.M."/>
            <person name="Iguchi T."/>
            <person name="Janes D.E."/>
            <person name="Khan S.Y."/>
            <person name="Kohno S."/>
            <person name="de Koning A.J."/>
            <person name="Lance S.L."/>
            <person name="McCarthy F.M."/>
            <person name="McCormack J.E."/>
            <person name="Merchant M.E."/>
            <person name="Peterson D.G."/>
            <person name="Pollock D.D."/>
            <person name="Pourmand N."/>
            <person name="Raney B.J."/>
            <person name="Roessler K.A."/>
            <person name="Sanford J.R."/>
            <person name="Sawyer R.H."/>
            <person name="Schmidt C.J."/>
            <person name="Triplett E.W."/>
            <person name="Tuberville T.D."/>
            <person name="Venegas-Anaya M."/>
            <person name="Howard J.T."/>
            <person name="Jarvis E.D."/>
            <person name="Guillette L.J.Jr."/>
            <person name="Glenn T.C."/>
            <person name="Green R.E."/>
            <person name="Ray D.A."/>
        </authorList>
    </citation>
    <scope>NUCLEOTIDE SEQUENCE [LARGE SCALE GENOMIC DNA]</scope>
    <source>
        <strain evidence="1">KSC_2009_1</strain>
    </source>
</reference>
<dbReference type="AlphaFoldDB" id="A0A151M220"/>
<name>A0A151M220_ALLMI</name>
<protein>
    <submittedName>
        <fullName evidence="1">Uncharacterized protein</fullName>
    </submittedName>
</protein>
<evidence type="ECO:0000313" key="2">
    <source>
        <dbReference type="Proteomes" id="UP000050525"/>
    </source>
</evidence>
<comment type="caution">
    <text evidence="1">The sequence shown here is derived from an EMBL/GenBank/DDBJ whole genome shotgun (WGS) entry which is preliminary data.</text>
</comment>
<keyword evidence="2" id="KW-1185">Reference proteome</keyword>
<organism evidence="1 2">
    <name type="scientific">Alligator mississippiensis</name>
    <name type="common">American alligator</name>
    <dbReference type="NCBI Taxonomy" id="8496"/>
    <lineage>
        <taxon>Eukaryota</taxon>
        <taxon>Metazoa</taxon>
        <taxon>Chordata</taxon>
        <taxon>Craniata</taxon>
        <taxon>Vertebrata</taxon>
        <taxon>Euteleostomi</taxon>
        <taxon>Archelosauria</taxon>
        <taxon>Archosauria</taxon>
        <taxon>Crocodylia</taxon>
        <taxon>Alligatoridae</taxon>
        <taxon>Alligatorinae</taxon>
        <taxon>Alligator</taxon>
    </lineage>
</organism>
<dbReference type="Proteomes" id="UP000050525">
    <property type="component" value="Unassembled WGS sequence"/>
</dbReference>
<gene>
    <name evidence="1" type="ORF">Y1Q_0014810</name>
</gene>